<protein>
    <submittedName>
        <fullName evidence="1">Uncharacterized protein</fullName>
    </submittedName>
</protein>
<evidence type="ECO:0000313" key="1">
    <source>
        <dbReference type="EMBL" id="ESW07164.1"/>
    </source>
</evidence>
<dbReference type="EMBL" id="CM002297">
    <property type="protein sequence ID" value="ESW07164.1"/>
    <property type="molecule type" value="Genomic_DNA"/>
</dbReference>
<reference evidence="2" key="1">
    <citation type="journal article" date="2014" name="Nat. Genet.">
        <title>A reference genome for common bean and genome-wide analysis of dual domestications.</title>
        <authorList>
            <person name="Schmutz J."/>
            <person name="McClean P.E."/>
            <person name="Mamidi S."/>
            <person name="Wu G.A."/>
            <person name="Cannon S.B."/>
            <person name="Grimwood J."/>
            <person name="Jenkins J."/>
            <person name="Shu S."/>
            <person name="Song Q."/>
            <person name="Chavarro C."/>
            <person name="Torres-Torres M."/>
            <person name="Geffroy V."/>
            <person name="Moghaddam S.M."/>
            <person name="Gao D."/>
            <person name="Abernathy B."/>
            <person name="Barry K."/>
            <person name="Blair M."/>
            <person name="Brick M.A."/>
            <person name="Chovatia M."/>
            <person name="Gepts P."/>
            <person name="Goodstein D.M."/>
            <person name="Gonzales M."/>
            <person name="Hellsten U."/>
            <person name="Hyten D.L."/>
            <person name="Jia G."/>
            <person name="Kelly J.D."/>
            <person name="Kudrna D."/>
            <person name="Lee R."/>
            <person name="Richard M.M."/>
            <person name="Miklas P.N."/>
            <person name="Osorno J.M."/>
            <person name="Rodrigues J."/>
            <person name="Thareau V."/>
            <person name="Urrea C.A."/>
            <person name="Wang M."/>
            <person name="Yu Y."/>
            <person name="Zhang M."/>
            <person name="Wing R.A."/>
            <person name="Cregan P.B."/>
            <person name="Rokhsar D.S."/>
            <person name="Jackson S.A."/>
        </authorList>
    </citation>
    <scope>NUCLEOTIDE SEQUENCE [LARGE SCALE GENOMIC DNA]</scope>
    <source>
        <strain evidence="2">cv. G19833</strain>
    </source>
</reference>
<accession>V7ANM0</accession>
<sequence>LKNLARRRQWRTQGFLKVRGTTLSGAVMADRGFREARLRVSWVVKVALAEKENRRCWFHEDTTRRFPKWETMLVSKEEEDKMLLVS</sequence>
<dbReference type="AlphaFoldDB" id="V7ANM0"/>
<proteinExistence type="predicted"/>
<gene>
    <name evidence="1" type="ORF">PHAVU_010G1072001g</name>
</gene>
<evidence type="ECO:0000313" key="2">
    <source>
        <dbReference type="Proteomes" id="UP000000226"/>
    </source>
</evidence>
<name>V7ANM0_PHAVU</name>
<dbReference type="Proteomes" id="UP000000226">
    <property type="component" value="Chromosome 10"/>
</dbReference>
<keyword evidence="2" id="KW-1185">Reference proteome</keyword>
<feature type="non-terminal residue" evidence="1">
    <location>
        <position position="1"/>
    </location>
</feature>
<organism evidence="1 2">
    <name type="scientific">Phaseolus vulgaris</name>
    <name type="common">Kidney bean</name>
    <name type="synonym">French bean</name>
    <dbReference type="NCBI Taxonomy" id="3885"/>
    <lineage>
        <taxon>Eukaryota</taxon>
        <taxon>Viridiplantae</taxon>
        <taxon>Streptophyta</taxon>
        <taxon>Embryophyta</taxon>
        <taxon>Tracheophyta</taxon>
        <taxon>Spermatophyta</taxon>
        <taxon>Magnoliopsida</taxon>
        <taxon>eudicotyledons</taxon>
        <taxon>Gunneridae</taxon>
        <taxon>Pentapetalae</taxon>
        <taxon>rosids</taxon>
        <taxon>fabids</taxon>
        <taxon>Fabales</taxon>
        <taxon>Fabaceae</taxon>
        <taxon>Papilionoideae</taxon>
        <taxon>50 kb inversion clade</taxon>
        <taxon>NPAAA clade</taxon>
        <taxon>indigoferoid/millettioid clade</taxon>
        <taxon>Phaseoleae</taxon>
        <taxon>Phaseolus</taxon>
    </lineage>
</organism>